<feature type="domain" description="Mechanosensitive ion channel protein Msy1/2-like transmembrane" evidence="3">
    <location>
        <begin position="202"/>
        <end position="380"/>
    </location>
</feature>
<feature type="compositionally biased region" description="Basic and acidic residues" evidence="1">
    <location>
        <begin position="55"/>
        <end position="84"/>
    </location>
</feature>
<name>A0A4P9XXV6_9FUNG</name>
<dbReference type="EMBL" id="KZ989090">
    <property type="protein sequence ID" value="RKP11228.1"/>
    <property type="molecule type" value="Genomic_DNA"/>
</dbReference>
<keyword evidence="5" id="KW-1185">Reference proteome</keyword>
<feature type="region of interest" description="Disordered" evidence="1">
    <location>
        <begin position="1"/>
        <end position="121"/>
    </location>
</feature>
<feature type="transmembrane region" description="Helical" evidence="2">
    <location>
        <begin position="254"/>
        <end position="272"/>
    </location>
</feature>
<sequence length="454" mass="51259">MSQAARTSQKTDDPDSNLSQGSLGLTDLHSHSPSPRPPSPIPEDGMVPSSGPKGNLDRHRSSHEKERPSHEKGRSSQEKDRGDELSPLSRRSHRRAPSRSSRWSDHHTGHSASHNPHLADFPDLPTFGDTMHLHPDLNYSFSRRKNSSKSPSRNSHHSGTSRSKDNRKSDAGSINSGSFNWDDDEGSYDADGEKPWCCRSPSWWFMLSPFMQTLLKASIGFIIFALPAILIAALVSNDDPSSYPTYAKFIAIDWFSWIAWMWVIFCTTSFLVERSPRFILRVFKYFRSQYVEQVRVALEYFIAVRAYFKAVATTGWMWGSFAFTSLVWPSSDYRPVDADSDYSYTPAYYGAIYNILVCIFAATALLFVEKVLLHYIAIQFHRVAYEDRIAESQRGIKVLDRLSTAFRRHSNATPSAYNAFARFGRGREGSLPLSKTSSLPLPPRLYPLSPLAQG</sequence>
<reference evidence="5" key="1">
    <citation type="journal article" date="2018" name="Nat. Microbiol.">
        <title>Leveraging single-cell genomics to expand the fungal tree of life.</title>
        <authorList>
            <person name="Ahrendt S.R."/>
            <person name="Quandt C.A."/>
            <person name="Ciobanu D."/>
            <person name="Clum A."/>
            <person name="Salamov A."/>
            <person name="Andreopoulos B."/>
            <person name="Cheng J.F."/>
            <person name="Woyke T."/>
            <person name="Pelin A."/>
            <person name="Henrissat B."/>
            <person name="Reynolds N.K."/>
            <person name="Benny G.L."/>
            <person name="Smith M.E."/>
            <person name="James T.Y."/>
            <person name="Grigoriev I.V."/>
        </authorList>
    </citation>
    <scope>NUCLEOTIDE SEQUENCE [LARGE SCALE GENOMIC DNA]</scope>
</reference>
<evidence type="ECO:0000256" key="2">
    <source>
        <dbReference type="SAM" id="Phobius"/>
    </source>
</evidence>
<feature type="transmembrane region" description="Helical" evidence="2">
    <location>
        <begin position="214"/>
        <end position="234"/>
    </location>
</feature>
<dbReference type="GO" id="GO:0006874">
    <property type="term" value="P:intracellular calcium ion homeostasis"/>
    <property type="evidence" value="ECO:0007669"/>
    <property type="project" value="TreeGrafter"/>
</dbReference>
<dbReference type="Proteomes" id="UP000267251">
    <property type="component" value="Unassembled WGS sequence"/>
</dbReference>
<evidence type="ECO:0000313" key="4">
    <source>
        <dbReference type="EMBL" id="RKP11228.1"/>
    </source>
</evidence>
<keyword evidence="2" id="KW-0472">Membrane</keyword>
<evidence type="ECO:0000313" key="5">
    <source>
        <dbReference type="Proteomes" id="UP000267251"/>
    </source>
</evidence>
<evidence type="ECO:0000259" key="3">
    <source>
        <dbReference type="Pfam" id="PF25886"/>
    </source>
</evidence>
<dbReference type="OrthoDB" id="544685at2759"/>
<evidence type="ECO:0000256" key="1">
    <source>
        <dbReference type="SAM" id="MobiDB-lite"/>
    </source>
</evidence>
<accession>A0A4P9XXV6</accession>
<dbReference type="InterPro" id="IPR058650">
    <property type="entry name" value="Msy1/2-like"/>
</dbReference>
<keyword evidence="2" id="KW-1133">Transmembrane helix</keyword>
<gene>
    <name evidence="4" type="ORF">BJ684DRAFT_22223</name>
</gene>
<feature type="region of interest" description="Disordered" evidence="1">
    <location>
        <begin position="140"/>
        <end position="178"/>
    </location>
</feature>
<dbReference type="GO" id="GO:0005262">
    <property type="term" value="F:calcium channel activity"/>
    <property type="evidence" value="ECO:0007669"/>
    <property type="project" value="TreeGrafter"/>
</dbReference>
<keyword evidence="2" id="KW-0812">Transmembrane</keyword>
<feature type="transmembrane region" description="Helical" evidence="2">
    <location>
        <begin position="306"/>
        <end position="328"/>
    </location>
</feature>
<dbReference type="Pfam" id="PF25886">
    <property type="entry name" value="Msy1"/>
    <property type="match status" value="1"/>
</dbReference>
<dbReference type="PANTHER" id="PTHR31323:SF1">
    <property type="entry name" value="MECHANOSENSITIVE ION CHANNEL PROTEIN"/>
    <property type="match status" value="1"/>
</dbReference>
<organism evidence="4 5">
    <name type="scientific">Piptocephalis cylindrospora</name>
    <dbReference type="NCBI Taxonomy" id="1907219"/>
    <lineage>
        <taxon>Eukaryota</taxon>
        <taxon>Fungi</taxon>
        <taxon>Fungi incertae sedis</taxon>
        <taxon>Zoopagomycota</taxon>
        <taxon>Zoopagomycotina</taxon>
        <taxon>Zoopagomycetes</taxon>
        <taxon>Zoopagales</taxon>
        <taxon>Piptocephalidaceae</taxon>
        <taxon>Piptocephalis</taxon>
    </lineage>
</organism>
<dbReference type="AlphaFoldDB" id="A0A4P9XXV6"/>
<feature type="transmembrane region" description="Helical" evidence="2">
    <location>
        <begin position="348"/>
        <end position="368"/>
    </location>
</feature>
<proteinExistence type="predicted"/>
<dbReference type="PANTHER" id="PTHR31323">
    <property type="entry name" value="MECHANOSENSITIVE ION CHANNEL PROTEIN MSY2"/>
    <property type="match status" value="1"/>
</dbReference>
<protein>
    <recommendedName>
        <fullName evidence="3">Mechanosensitive ion channel protein Msy1/2-like transmembrane domain-containing protein</fullName>
    </recommendedName>
</protein>